<dbReference type="InterPro" id="IPR036291">
    <property type="entry name" value="NAD(P)-bd_dom_sf"/>
</dbReference>
<dbReference type="SUPFAM" id="SSF51735">
    <property type="entry name" value="NAD(P)-binding Rossmann-fold domains"/>
    <property type="match status" value="1"/>
</dbReference>
<evidence type="ECO:0000256" key="4">
    <source>
        <dbReference type="RuleBase" id="RU000363"/>
    </source>
</evidence>
<dbReference type="InterPro" id="IPR045313">
    <property type="entry name" value="CBR1-like"/>
</dbReference>
<dbReference type="PRINTS" id="PR00080">
    <property type="entry name" value="SDRFAMILY"/>
</dbReference>
<proteinExistence type="inferred from homology"/>
<reference evidence="5 6" key="1">
    <citation type="submission" date="2023-02" db="EMBL/GenBank/DDBJ databases">
        <title>Genome sequence of Lacticaseibacillus sp. KACC 23028.</title>
        <authorList>
            <person name="Kim S."/>
            <person name="Heo J."/>
            <person name="Kwon S.-W."/>
        </authorList>
    </citation>
    <scope>NUCLEOTIDE SEQUENCE [LARGE SCALE GENOMIC DNA]</scope>
    <source>
        <strain evidence="5 6">KACC 23028</strain>
    </source>
</reference>
<evidence type="ECO:0000256" key="1">
    <source>
        <dbReference type="ARBA" id="ARBA00006484"/>
    </source>
</evidence>
<dbReference type="Proteomes" id="UP001220377">
    <property type="component" value="Chromosome"/>
</dbReference>
<dbReference type="PRINTS" id="PR00081">
    <property type="entry name" value="GDHRDH"/>
</dbReference>
<keyword evidence="2" id="KW-0521">NADP</keyword>
<keyword evidence="3" id="KW-0560">Oxidoreductase</keyword>
<accession>A0ABY7WS48</accession>
<dbReference type="RefSeq" id="WP_274260857.1">
    <property type="nucleotide sequence ID" value="NZ_CP117884.1"/>
</dbReference>
<evidence type="ECO:0000256" key="3">
    <source>
        <dbReference type="ARBA" id="ARBA00023002"/>
    </source>
</evidence>
<name>A0ABY7WS48_9LACO</name>
<keyword evidence="6" id="KW-1185">Reference proteome</keyword>
<gene>
    <name evidence="5" type="ORF">PQ472_01840</name>
</gene>
<dbReference type="Pfam" id="PF00106">
    <property type="entry name" value="adh_short"/>
    <property type="match status" value="1"/>
</dbReference>
<evidence type="ECO:0000256" key="2">
    <source>
        <dbReference type="ARBA" id="ARBA00022857"/>
    </source>
</evidence>
<organism evidence="5 6">
    <name type="scientific">Lacticaseibacillus pabuli</name>
    <dbReference type="NCBI Taxonomy" id="3025672"/>
    <lineage>
        <taxon>Bacteria</taxon>
        <taxon>Bacillati</taxon>
        <taxon>Bacillota</taxon>
        <taxon>Bacilli</taxon>
        <taxon>Lactobacillales</taxon>
        <taxon>Lactobacillaceae</taxon>
        <taxon>Lacticaseibacillus</taxon>
    </lineage>
</organism>
<evidence type="ECO:0000313" key="5">
    <source>
        <dbReference type="EMBL" id="WDF83010.1"/>
    </source>
</evidence>
<evidence type="ECO:0000313" key="6">
    <source>
        <dbReference type="Proteomes" id="UP001220377"/>
    </source>
</evidence>
<dbReference type="PANTHER" id="PTHR43963">
    <property type="entry name" value="CARBONYL REDUCTASE 1-RELATED"/>
    <property type="match status" value="1"/>
</dbReference>
<sequence length="251" mass="26446">MAEEIITLITGGNRGMGFEIAKELGAKGQHVIIGSRNLDKGQKAVAKLAQDGVSAEALELDVTDHDSVLAAAKTLKKAHGRLDILINNAGATFGRLTKPSKISQDDLQKNLAVNYFGLIDVTQAMLPLLKKSSSAKIINISSMMGSMTAALTPGSEVFKTNMVGYQASKSAANMFTIQLAKELKDYKPAITVNAVDPGMVATQFGGVPAFVSKQMGGKPVDQGVARTVELALDPANTTTATFSNTNGIVHW</sequence>
<protein>
    <submittedName>
        <fullName evidence="5">SDR family oxidoreductase</fullName>
    </submittedName>
</protein>
<dbReference type="PANTHER" id="PTHR43963:SF6">
    <property type="entry name" value="CHAIN DEHYDROGENASE FAMILY PROTEIN, PUTATIVE (AFU_ORTHOLOGUE AFUA_3G15350)-RELATED"/>
    <property type="match status" value="1"/>
</dbReference>
<dbReference type="CDD" id="cd05324">
    <property type="entry name" value="carb_red_PTCR-like_SDR_c"/>
    <property type="match status" value="1"/>
</dbReference>
<dbReference type="InterPro" id="IPR002347">
    <property type="entry name" value="SDR_fam"/>
</dbReference>
<dbReference type="Gene3D" id="3.40.50.720">
    <property type="entry name" value="NAD(P)-binding Rossmann-like Domain"/>
    <property type="match status" value="1"/>
</dbReference>
<comment type="similarity">
    <text evidence="1 4">Belongs to the short-chain dehydrogenases/reductases (SDR) family.</text>
</comment>
<dbReference type="EMBL" id="CP117884">
    <property type="protein sequence ID" value="WDF83010.1"/>
    <property type="molecule type" value="Genomic_DNA"/>
</dbReference>